<feature type="active site" description="Proton donor" evidence="5">
    <location>
        <position position="130"/>
    </location>
</feature>
<sequence length="163" mass="18061">METKTISVCFICLGNICRSPLAQGVFEDLIAKEGLENRILVSSAGVGDWHVGSPPDARMQNTARNRGITLNSRAQQIQTGDLKRLDLALAMDESNMLALKQIFPSSADPKKLRMFRSFDPQHNGDLNVPDPYYGGDAGFENVFDIVNRTCPQIIAFLKQEYAL</sequence>
<organism evidence="7 8">
    <name type="scientific">Candidatus Nitrohelix vancouverensis</name>
    <dbReference type="NCBI Taxonomy" id="2705534"/>
    <lineage>
        <taxon>Bacteria</taxon>
        <taxon>Pseudomonadati</taxon>
        <taxon>Nitrospinota/Tectimicrobiota group</taxon>
        <taxon>Nitrospinota</taxon>
        <taxon>Nitrospinia</taxon>
        <taxon>Nitrospinales</taxon>
        <taxon>Nitrospinaceae</taxon>
        <taxon>Candidatus Nitrohelix</taxon>
    </lineage>
</organism>
<dbReference type="EC" id="3.1.3.48" evidence="2"/>
<comment type="similarity">
    <text evidence="1">Belongs to the low molecular weight phosphotyrosine protein phosphatase family.</text>
</comment>
<dbReference type="PANTHER" id="PTHR11717:SF7">
    <property type="entry name" value="LOW MOLECULAR WEIGHT PHOSPHOTYROSINE PROTEIN PHOSPHATASE"/>
    <property type="match status" value="1"/>
</dbReference>
<evidence type="ECO:0000256" key="2">
    <source>
        <dbReference type="ARBA" id="ARBA00013064"/>
    </source>
</evidence>
<dbReference type="CDD" id="cd16343">
    <property type="entry name" value="LMWPTP"/>
    <property type="match status" value="1"/>
</dbReference>
<evidence type="ECO:0000313" key="8">
    <source>
        <dbReference type="Proteomes" id="UP000594464"/>
    </source>
</evidence>
<reference evidence="8" key="1">
    <citation type="submission" date="2020-02" db="EMBL/GenBank/DDBJ databases">
        <title>Genomic and physiological characterization of two novel Nitrospinaceae genera.</title>
        <authorList>
            <person name="Mueller A.J."/>
            <person name="Jung M.-Y."/>
            <person name="Strachan C.R."/>
            <person name="Herbold C.W."/>
            <person name="Kirkegaard R.H."/>
            <person name="Daims H."/>
        </authorList>
    </citation>
    <scope>NUCLEOTIDE SEQUENCE [LARGE SCALE GENOMIC DNA]</scope>
</reference>
<feature type="active site" evidence="5">
    <location>
        <position position="18"/>
    </location>
</feature>
<dbReference type="InterPro" id="IPR050438">
    <property type="entry name" value="LMW_PTPase"/>
</dbReference>
<dbReference type="KEGG" id="nva:G3M78_05855"/>
<dbReference type="SMART" id="SM00226">
    <property type="entry name" value="LMWPc"/>
    <property type="match status" value="1"/>
</dbReference>
<protein>
    <recommendedName>
        <fullName evidence="2">protein-tyrosine-phosphatase</fullName>
        <ecNumber evidence="2">3.1.3.48</ecNumber>
    </recommendedName>
</protein>
<evidence type="ECO:0000259" key="6">
    <source>
        <dbReference type="SMART" id="SM00226"/>
    </source>
</evidence>
<dbReference type="Proteomes" id="UP000594464">
    <property type="component" value="Chromosome"/>
</dbReference>
<evidence type="ECO:0000256" key="4">
    <source>
        <dbReference type="ARBA" id="ARBA00022912"/>
    </source>
</evidence>
<dbReference type="EMBL" id="CP048620">
    <property type="protein sequence ID" value="QPJ64934.1"/>
    <property type="molecule type" value="Genomic_DNA"/>
</dbReference>
<evidence type="ECO:0000256" key="1">
    <source>
        <dbReference type="ARBA" id="ARBA00011063"/>
    </source>
</evidence>
<evidence type="ECO:0000256" key="3">
    <source>
        <dbReference type="ARBA" id="ARBA00022801"/>
    </source>
</evidence>
<dbReference type="InterPro" id="IPR023485">
    <property type="entry name" value="Ptyr_pPase"/>
</dbReference>
<name>A0A7T0C1Q7_9BACT</name>
<dbReference type="SUPFAM" id="SSF52788">
    <property type="entry name" value="Phosphotyrosine protein phosphatases I"/>
    <property type="match status" value="1"/>
</dbReference>
<evidence type="ECO:0000256" key="5">
    <source>
        <dbReference type="PIRSR" id="PIRSR617867-1"/>
    </source>
</evidence>
<keyword evidence="4" id="KW-0904">Protein phosphatase</keyword>
<proteinExistence type="inferred from homology"/>
<dbReference type="Pfam" id="PF01451">
    <property type="entry name" value="LMWPc"/>
    <property type="match status" value="1"/>
</dbReference>
<dbReference type="InterPro" id="IPR036196">
    <property type="entry name" value="Ptyr_pPase_sf"/>
</dbReference>
<gene>
    <name evidence="7" type="ORF">G3M78_05855</name>
</gene>
<dbReference type="GO" id="GO:0004725">
    <property type="term" value="F:protein tyrosine phosphatase activity"/>
    <property type="evidence" value="ECO:0007669"/>
    <property type="project" value="UniProtKB-EC"/>
</dbReference>
<keyword evidence="3" id="KW-0378">Hydrolase</keyword>
<dbReference type="PANTHER" id="PTHR11717">
    <property type="entry name" value="LOW MOLECULAR WEIGHT PROTEIN TYROSINE PHOSPHATASE"/>
    <property type="match status" value="1"/>
</dbReference>
<dbReference type="InterPro" id="IPR017867">
    <property type="entry name" value="Tyr_phospatase_low_mol_wt"/>
</dbReference>
<dbReference type="Gene3D" id="3.40.50.2300">
    <property type="match status" value="1"/>
</dbReference>
<dbReference type="AlphaFoldDB" id="A0A7T0C1Q7"/>
<dbReference type="PRINTS" id="PR00719">
    <property type="entry name" value="LMWPTPASE"/>
</dbReference>
<evidence type="ECO:0000313" key="7">
    <source>
        <dbReference type="EMBL" id="QPJ64934.1"/>
    </source>
</evidence>
<feature type="domain" description="Phosphotyrosine protein phosphatase I" evidence="6">
    <location>
        <begin position="6"/>
        <end position="156"/>
    </location>
</feature>
<feature type="active site" description="Nucleophile" evidence="5">
    <location>
        <position position="12"/>
    </location>
</feature>
<accession>A0A7T0C1Q7</accession>